<comment type="cofactor">
    <cofactor evidence="1">
        <name>Mn(2+)</name>
        <dbReference type="ChEBI" id="CHEBI:29035"/>
    </cofactor>
</comment>
<dbReference type="SMART" id="SM01011">
    <property type="entry name" value="AMP_N"/>
    <property type="match status" value="1"/>
</dbReference>
<comment type="catalytic activity">
    <reaction evidence="15">
        <text>Xaa-L-Pro dipeptide + H2O = an L-alpha-amino acid + L-proline</text>
        <dbReference type="Rhea" id="RHEA:76407"/>
        <dbReference type="ChEBI" id="CHEBI:15377"/>
        <dbReference type="ChEBI" id="CHEBI:59869"/>
        <dbReference type="ChEBI" id="CHEBI:60039"/>
        <dbReference type="ChEBI" id="CHEBI:195196"/>
        <dbReference type="EC" id="3.4.13.9"/>
    </reaction>
</comment>
<sequence>MTTAWSMGPGTYEVPLSLFAKNRERLAKKLKNDQIVVLQGGDSINHYDTDVEYVFRQESYFTWICGVREPGCYFALDVSTKKGHLFVPRLPDEYEVWMGKLLTCQQFKEIYGIEEVHYVDELQEILKQLNPEVLLTLSGPNTDSGLTAKEAVFEGIDEFKVDNETLFPIIAELRVIKTPEEIEVMRYICKTSSDAHKKVMLYAKPGRMEYQCESVFLDHCYRIGGCRHVSYTCICGSGDNAAVLHYGHAAAPNCKMLQDGDMCLFDMGGNYAGYAADITCSFPANGKFTEDQKLIYEAVLAARDAVFREARPGVKWPDMHLVANRAMLEHLKQGGLLKGDVEDMIAAGVNGVLQPHGLGHLLGLDVHDVGGYLSGCPERPAGPLARLRTARVLLPGMVLTVEPGCYFIPKQVLGCALAEDCVVNSALWRLFDMGGNYAGYAADITCSFPANGKFTEDQKLIYEAVLAARDAVFREARPGVKWPDMHLVANRAMLEHLKQGGLLEGDVEDMIAAGVNGVLQPHGLGHLLGLDVHDVGGYLSGCPERPAGPLARLRTARVLLPGMVLTVEPGCYFIPKVSL</sequence>
<dbReference type="CDD" id="cd01087">
    <property type="entry name" value="Prolidase"/>
    <property type="match status" value="1"/>
</dbReference>
<dbReference type="InterPro" id="IPR001131">
    <property type="entry name" value="Peptidase_M24B_aminopep-P_CS"/>
</dbReference>
<accession>A0A194RRJ5</accession>
<gene>
    <name evidence="18" type="ORF">RR48_07484</name>
</gene>
<dbReference type="InterPro" id="IPR000994">
    <property type="entry name" value="Pept_M24"/>
</dbReference>
<keyword evidence="5" id="KW-0378">Hydrolase</keyword>
<dbReference type="Gene3D" id="3.90.230.10">
    <property type="entry name" value="Creatinase/methionine aminopeptidase superfamily"/>
    <property type="match status" value="2"/>
</dbReference>
<keyword evidence="6" id="KW-0224">Dipeptidase</keyword>
<reference evidence="18 19" key="1">
    <citation type="journal article" date="2015" name="Nat. Commun.">
        <title>Outbred genome sequencing and CRISPR/Cas9 gene editing in butterflies.</title>
        <authorList>
            <person name="Li X."/>
            <person name="Fan D."/>
            <person name="Zhang W."/>
            <person name="Liu G."/>
            <person name="Zhang L."/>
            <person name="Zhao L."/>
            <person name="Fang X."/>
            <person name="Chen L."/>
            <person name="Dong Y."/>
            <person name="Chen Y."/>
            <person name="Ding Y."/>
            <person name="Zhao R."/>
            <person name="Feng M."/>
            <person name="Zhu Y."/>
            <person name="Feng Y."/>
            <person name="Jiang X."/>
            <person name="Zhu D."/>
            <person name="Xiang H."/>
            <person name="Feng X."/>
            <person name="Li S."/>
            <person name="Wang J."/>
            <person name="Zhang G."/>
            <person name="Kronforst M.R."/>
            <person name="Wang W."/>
        </authorList>
    </citation>
    <scope>NUCLEOTIDE SEQUENCE [LARGE SCALE GENOMIC DNA]</scope>
    <source>
        <strain evidence="18">Ya'a_city_454_Pm</strain>
        <tissue evidence="18">Whole body</tissue>
    </source>
</reference>
<dbReference type="InterPro" id="IPR052433">
    <property type="entry name" value="X-Pro_dipept-like"/>
</dbReference>
<feature type="domain" description="Aminopeptidase P N-terminal" evidence="17">
    <location>
        <begin position="14"/>
        <end position="145"/>
    </location>
</feature>
<organism evidence="18 19">
    <name type="scientific">Papilio machaon</name>
    <name type="common">Old World swallowtail butterfly</name>
    <dbReference type="NCBI Taxonomy" id="76193"/>
    <lineage>
        <taxon>Eukaryota</taxon>
        <taxon>Metazoa</taxon>
        <taxon>Ecdysozoa</taxon>
        <taxon>Arthropoda</taxon>
        <taxon>Hexapoda</taxon>
        <taxon>Insecta</taxon>
        <taxon>Pterygota</taxon>
        <taxon>Neoptera</taxon>
        <taxon>Endopterygota</taxon>
        <taxon>Lepidoptera</taxon>
        <taxon>Glossata</taxon>
        <taxon>Ditrysia</taxon>
        <taxon>Papilionoidea</taxon>
        <taxon>Papilionidae</taxon>
        <taxon>Papilioninae</taxon>
        <taxon>Papilio</taxon>
    </lineage>
</organism>
<dbReference type="STRING" id="76193.A0A194RRJ5"/>
<evidence type="ECO:0000256" key="10">
    <source>
        <dbReference type="ARBA" id="ARBA00044051"/>
    </source>
</evidence>
<evidence type="ECO:0000256" key="8">
    <source>
        <dbReference type="ARBA" id="ARBA00023211"/>
    </source>
</evidence>
<dbReference type="EMBL" id="KQ459765">
    <property type="protein sequence ID" value="KPJ20019.1"/>
    <property type="molecule type" value="Genomic_DNA"/>
</dbReference>
<evidence type="ECO:0000256" key="1">
    <source>
        <dbReference type="ARBA" id="ARBA00001936"/>
    </source>
</evidence>
<dbReference type="Pfam" id="PF05195">
    <property type="entry name" value="AMP_N"/>
    <property type="match status" value="1"/>
</dbReference>
<comment type="subunit">
    <text evidence="2">Homodimer.</text>
</comment>
<dbReference type="SUPFAM" id="SSF55920">
    <property type="entry name" value="Creatinase/aminopeptidase"/>
    <property type="match status" value="2"/>
</dbReference>
<keyword evidence="4 16" id="KW-0479">Metal-binding</keyword>
<dbReference type="InterPro" id="IPR007865">
    <property type="entry name" value="Aminopep_P_N"/>
</dbReference>
<dbReference type="PANTHER" id="PTHR48480">
    <property type="match status" value="1"/>
</dbReference>
<dbReference type="InterPro" id="IPR029149">
    <property type="entry name" value="Creatin/AminoP/Spt16_N"/>
</dbReference>
<dbReference type="InterPro" id="IPR036005">
    <property type="entry name" value="Creatinase/aminopeptidase-like"/>
</dbReference>
<dbReference type="Gene3D" id="3.40.350.10">
    <property type="entry name" value="Creatinase/prolidase N-terminal domain"/>
    <property type="match status" value="1"/>
</dbReference>
<keyword evidence="3" id="KW-0645">Protease</keyword>
<protein>
    <recommendedName>
        <fullName evidence="11">Xaa-Pro dipeptidase</fullName>
        <ecNumber evidence="10">3.4.13.9</ecNumber>
    </recommendedName>
    <alternativeName>
        <fullName evidence="14">Imidodipeptidase</fullName>
    </alternativeName>
    <alternativeName>
        <fullName evidence="12">Peptidase D</fullName>
    </alternativeName>
    <alternativeName>
        <fullName evidence="13">Proline dipeptidase</fullName>
    </alternativeName>
</protein>
<dbReference type="InParanoid" id="A0A194RRJ5"/>
<evidence type="ECO:0000313" key="19">
    <source>
        <dbReference type="Proteomes" id="UP000053240"/>
    </source>
</evidence>
<dbReference type="Pfam" id="PF00557">
    <property type="entry name" value="Peptidase_M24"/>
    <property type="match status" value="2"/>
</dbReference>
<evidence type="ECO:0000256" key="7">
    <source>
        <dbReference type="ARBA" id="ARBA00023049"/>
    </source>
</evidence>
<dbReference type="GO" id="GO:0102009">
    <property type="term" value="F:proline dipeptidase activity"/>
    <property type="evidence" value="ECO:0007669"/>
    <property type="project" value="UniProtKB-EC"/>
</dbReference>
<dbReference type="PANTHER" id="PTHR48480:SF2">
    <property type="entry name" value="PEPTIDASE D"/>
    <property type="match status" value="1"/>
</dbReference>
<proteinExistence type="inferred from homology"/>
<dbReference type="FunCoup" id="A0A194RRJ5">
    <property type="interactions" value="1010"/>
</dbReference>
<dbReference type="PROSITE" id="PS00491">
    <property type="entry name" value="PROLINE_PEPTIDASE"/>
    <property type="match status" value="2"/>
</dbReference>
<name>A0A194RRJ5_PAPMA</name>
<evidence type="ECO:0000256" key="6">
    <source>
        <dbReference type="ARBA" id="ARBA00022997"/>
    </source>
</evidence>
<dbReference type="GO" id="GO:0030145">
    <property type="term" value="F:manganese ion binding"/>
    <property type="evidence" value="ECO:0007669"/>
    <property type="project" value="InterPro"/>
</dbReference>
<evidence type="ECO:0000259" key="17">
    <source>
        <dbReference type="SMART" id="SM01011"/>
    </source>
</evidence>
<dbReference type="AlphaFoldDB" id="A0A194RRJ5"/>
<evidence type="ECO:0000256" key="13">
    <source>
        <dbReference type="ARBA" id="ARBA00044284"/>
    </source>
</evidence>
<dbReference type="EC" id="3.4.13.9" evidence="10"/>
<evidence type="ECO:0000256" key="14">
    <source>
        <dbReference type="ARBA" id="ARBA00044351"/>
    </source>
</evidence>
<evidence type="ECO:0000256" key="3">
    <source>
        <dbReference type="ARBA" id="ARBA00022670"/>
    </source>
</evidence>
<evidence type="ECO:0000256" key="2">
    <source>
        <dbReference type="ARBA" id="ARBA00011738"/>
    </source>
</evidence>
<evidence type="ECO:0000256" key="5">
    <source>
        <dbReference type="ARBA" id="ARBA00022801"/>
    </source>
</evidence>
<dbReference type="GO" id="GO:0006508">
    <property type="term" value="P:proteolysis"/>
    <property type="evidence" value="ECO:0007669"/>
    <property type="project" value="UniProtKB-KW"/>
</dbReference>
<keyword evidence="8" id="KW-0464">Manganese</keyword>
<comment type="similarity">
    <text evidence="9">Belongs to the peptidase M24B family. Eukaryotic-type prolidase subfamily.</text>
</comment>
<evidence type="ECO:0000256" key="4">
    <source>
        <dbReference type="ARBA" id="ARBA00022723"/>
    </source>
</evidence>
<evidence type="ECO:0000313" key="18">
    <source>
        <dbReference type="EMBL" id="KPJ20019.1"/>
    </source>
</evidence>
<evidence type="ECO:0000256" key="9">
    <source>
        <dbReference type="ARBA" id="ARBA00043990"/>
    </source>
</evidence>
<keyword evidence="19" id="KW-1185">Reference proteome</keyword>
<dbReference type="Proteomes" id="UP000053240">
    <property type="component" value="Unassembled WGS sequence"/>
</dbReference>
<evidence type="ECO:0000256" key="11">
    <source>
        <dbReference type="ARBA" id="ARBA00044141"/>
    </source>
</evidence>
<evidence type="ECO:0000256" key="16">
    <source>
        <dbReference type="RuleBase" id="RU000590"/>
    </source>
</evidence>
<evidence type="ECO:0000256" key="12">
    <source>
        <dbReference type="ARBA" id="ARBA00044252"/>
    </source>
</evidence>
<dbReference type="SUPFAM" id="SSF53092">
    <property type="entry name" value="Creatinase/prolidase N-terminal domain"/>
    <property type="match status" value="1"/>
</dbReference>
<keyword evidence="7" id="KW-0482">Metalloprotease</keyword>
<evidence type="ECO:0000256" key="15">
    <source>
        <dbReference type="ARBA" id="ARBA00048994"/>
    </source>
</evidence>
<dbReference type="GO" id="GO:0070006">
    <property type="term" value="F:metalloaminopeptidase activity"/>
    <property type="evidence" value="ECO:0007669"/>
    <property type="project" value="InterPro"/>
</dbReference>